<dbReference type="EMBL" id="JACHIW010000001">
    <property type="protein sequence ID" value="MBB5156589.1"/>
    <property type="molecule type" value="Genomic_DNA"/>
</dbReference>
<dbReference type="GO" id="GO:0032259">
    <property type="term" value="P:methylation"/>
    <property type="evidence" value="ECO:0007669"/>
    <property type="project" value="UniProtKB-KW"/>
</dbReference>
<accession>A0A840QDF4</accession>
<keyword evidence="2 5" id="KW-0808">Transferase</keyword>
<keyword evidence="6" id="KW-1185">Reference proteome</keyword>
<evidence type="ECO:0000313" key="6">
    <source>
        <dbReference type="Proteomes" id="UP000584374"/>
    </source>
</evidence>
<feature type="domain" description="Methyltransferase type 11" evidence="4">
    <location>
        <begin position="60"/>
        <end position="154"/>
    </location>
</feature>
<name>A0A840QDF4_9PSEU</name>
<dbReference type="Proteomes" id="UP000584374">
    <property type="component" value="Unassembled WGS sequence"/>
</dbReference>
<dbReference type="InterPro" id="IPR029063">
    <property type="entry name" value="SAM-dependent_MTases_sf"/>
</dbReference>
<dbReference type="SUPFAM" id="SSF53335">
    <property type="entry name" value="S-adenosyl-L-methionine-dependent methyltransferases"/>
    <property type="match status" value="1"/>
</dbReference>
<dbReference type="PANTHER" id="PTHR43464">
    <property type="entry name" value="METHYLTRANSFERASE"/>
    <property type="match status" value="1"/>
</dbReference>
<protein>
    <submittedName>
        <fullName evidence="5">SAM-dependent methyltransferase</fullName>
    </submittedName>
</protein>
<evidence type="ECO:0000259" key="4">
    <source>
        <dbReference type="Pfam" id="PF08241"/>
    </source>
</evidence>
<keyword evidence="3" id="KW-0949">S-adenosyl-L-methionine</keyword>
<dbReference type="AlphaFoldDB" id="A0A840QDF4"/>
<dbReference type="GO" id="GO:0008757">
    <property type="term" value="F:S-adenosylmethionine-dependent methyltransferase activity"/>
    <property type="evidence" value="ECO:0007669"/>
    <property type="project" value="InterPro"/>
</dbReference>
<evidence type="ECO:0000256" key="1">
    <source>
        <dbReference type="ARBA" id="ARBA00022603"/>
    </source>
</evidence>
<organism evidence="5 6">
    <name type="scientific">Saccharopolyspora phatthalungensis</name>
    <dbReference type="NCBI Taxonomy" id="664693"/>
    <lineage>
        <taxon>Bacteria</taxon>
        <taxon>Bacillati</taxon>
        <taxon>Actinomycetota</taxon>
        <taxon>Actinomycetes</taxon>
        <taxon>Pseudonocardiales</taxon>
        <taxon>Pseudonocardiaceae</taxon>
        <taxon>Saccharopolyspora</taxon>
    </lineage>
</organism>
<evidence type="ECO:0000313" key="5">
    <source>
        <dbReference type="EMBL" id="MBB5156589.1"/>
    </source>
</evidence>
<keyword evidence="1 5" id="KW-0489">Methyltransferase</keyword>
<dbReference type="Gene3D" id="3.40.50.150">
    <property type="entry name" value="Vaccinia Virus protein VP39"/>
    <property type="match status" value="1"/>
</dbReference>
<evidence type="ECO:0000256" key="3">
    <source>
        <dbReference type="ARBA" id="ARBA00022691"/>
    </source>
</evidence>
<proteinExistence type="predicted"/>
<comment type="caution">
    <text evidence="5">The sequence shown here is derived from an EMBL/GenBank/DDBJ whole genome shotgun (WGS) entry which is preliminary data.</text>
</comment>
<dbReference type="RefSeq" id="WP_184727702.1">
    <property type="nucleotide sequence ID" value="NZ_JACHIW010000001.1"/>
</dbReference>
<reference evidence="5 6" key="1">
    <citation type="submission" date="2020-08" db="EMBL/GenBank/DDBJ databases">
        <title>Sequencing the genomes of 1000 actinobacteria strains.</title>
        <authorList>
            <person name="Klenk H.-P."/>
        </authorList>
    </citation>
    <scope>NUCLEOTIDE SEQUENCE [LARGE SCALE GENOMIC DNA]</scope>
    <source>
        <strain evidence="5 6">DSM 45584</strain>
    </source>
</reference>
<dbReference type="Pfam" id="PF08241">
    <property type="entry name" value="Methyltransf_11"/>
    <property type="match status" value="1"/>
</dbReference>
<gene>
    <name evidence="5" type="ORF">BJ970_004123</name>
</gene>
<dbReference type="PANTHER" id="PTHR43464:SF19">
    <property type="entry name" value="UBIQUINONE BIOSYNTHESIS O-METHYLTRANSFERASE, MITOCHONDRIAL"/>
    <property type="match status" value="1"/>
</dbReference>
<sequence>MRHDRRAALAAVRDNWDRRAHAYDRFYQDYAQDKREAWRTVCEKILGESFARRVKPLKVLDVGTGTGFLSTLLAELGHHVIAIDTASTMLDYARAEARRRGVAVRTMACGAHDVAALDTKFDLVTARYVLWTLPDPVAALRAWRDVIEPGGGLLLADGIWHTWRHDWRRLVGSLRPGADHRFLWQLLRDYAQIGHATPHWAGLTPCRARALLAAGGFERGIRHDQLLPEYARPTSADFFILGTRPAKLP</sequence>
<dbReference type="CDD" id="cd02440">
    <property type="entry name" value="AdoMet_MTases"/>
    <property type="match status" value="1"/>
</dbReference>
<evidence type="ECO:0000256" key="2">
    <source>
        <dbReference type="ARBA" id="ARBA00022679"/>
    </source>
</evidence>
<dbReference type="InterPro" id="IPR013216">
    <property type="entry name" value="Methyltransf_11"/>
</dbReference>